<feature type="transmembrane region" description="Helical" evidence="5">
    <location>
        <begin position="82"/>
        <end position="106"/>
    </location>
</feature>
<keyword evidence="2 5" id="KW-0812">Transmembrane</keyword>
<dbReference type="GO" id="GO:0032259">
    <property type="term" value="P:methylation"/>
    <property type="evidence" value="ECO:0007669"/>
    <property type="project" value="UniProtKB-KW"/>
</dbReference>
<dbReference type="Proteomes" id="UP000567067">
    <property type="component" value="Unassembled WGS sequence"/>
</dbReference>
<proteinExistence type="predicted"/>
<keyword evidence="3 5" id="KW-1133">Transmembrane helix</keyword>
<evidence type="ECO:0000313" key="7">
    <source>
        <dbReference type="Proteomes" id="UP000567067"/>
    </source>
</evidence>
<sequence>MVIINFISFILFLVFVISYFLKLYILSGRNQIKANVLGKKGKSAGVTIVEMIVKLSSFGWAAVWCFHSLFGNTLFKTMFQSSAVSLIGIIATGAGVAVFIIAMVQMRTSWRVGIDDTSRTTLITSGVYRYSRNPAFVGFDLMFIGLYLMYPNWVTLCVTVLNLAAFHCLILQEEKHLRSTFGESYHHFAQKTPRYLWFRL</sequence>
<organism evidence="6 7">
    <name type="scientific">Fontibacillus solani</name>
    <dbReference type="NCBI Taxonomy" id="1572857"/>
    <lineage>
        <taxon>Bacteria</taxon>
        <taxon>Bacillati</taxon>
        <taxon>Bacillota</taxon>
        <taxon>Bacilli</taxon>
        <taxon>Bacillales</taxon>
        <taxon>Paenibacillaceae</taxon>
        <taxon>Fontibacillus</taxon>
    </lineage>
</organism>
<evidence type="ECO:0000313" key="6">
    <source>
        <dbReference type="EMBL" id="MBA9088571.1"/>
    </source>
</evidence>
<feature type="transmembrane region" description="Helical" evidence="5">
    <location>
        <begin position="153"/>
        <end position="171"/>
    </location>
</feature>
<dbReference type="PANTHER" id="PTHR12714">
    <property type="entry name" value="PROTEIN-S ISOPRENYLCYSTEINE O-METHYLTRANSFERASE"/>
    <property type="match status" value="1"/>
</dbReference>
<name>A0A7W3SYG8_9BACL</name>
<dbReference type="PANTHER" id="PTHR12714:SF9">
    <property type="entry name" value="PROTEIN-S-ISOPRENYLCYSTEINE O-METHYLTRANSFERASE"/>
    <property type="match status" value="1"/>
</dbReference>
<dbReference type="EMBL" id="JACJIP010000056">
    <property type="protein sequence ID" value="MBA9088571.1"/>
    <property type="molecule type" value="Genomic_DNA"/>
</dbReference>
<keyword evidence="6" id="KW-0808">Transferase</keyword>
<comment type="caution">
    <text evidence="6">The sequence shown here is derived from an EMBL/GenBank/DDBJ whole genome shotgun (WGS) entry which is preliminary data.</text>
</comment>
<gene>
    <name evidence="6" type="ORF">FHR92_005088</name>
</gene>
<dbReference type="InterPro" id="IPR007318">
    <property type="entry name" value="Phopholipid_MeTrfase"/>
</dbReference>
<keyword evidence="7" id="KW-1185">Reference proteome</keyword>
<comment type="subcellular location">
    <subcellularLocation>
        <location evidence="1">Endomembrane system</location>
        <topology evidence="1">Multi-pass membrane protein</topology>
    </subcellularLocation>
</comment>
<evidence type="ECO:0000256" key="4">
    <source>
        <dbReference type="ARBA" id="ARBA00023136"/>
    </source>
</evidence>
<evidence type="ECO:0000256" key="3">
    <source>
        <dbReference type="ARBA" id="ARBA00022989"/>
    </source>
</evidence>
<dbReference type="RefSeq" id="WP_182540243.1">
    <property type="nucleotide sequence ID" value="NZ_JACJIP010000056.1"/>
</dbReference>
<keyword evidence="6" id="KW-0489">Methyltransferase</keyword>
<protein>
    <submittedName>
        <fullName evidence="6">Protein-S-isoprenylcysteine O-methyltransferase Ste14</fullName>
    </submittedName>
</protein>
<dbReference type="Pfam" id="PF04191">
    <property type="entry name" value="PEMT"/>
    <property type="match status" value="1"/>
</dbReference>
<dbReference type="GO" id="GO:0012505">
    <property type="term" value="C:endomembrane system"/>
    <property type="evidence" value="ECO:0007669"/>
    <property type="project" value="UniProtKB-SubCell"/>
</dbReference>
<keyword evidence="4 5" id="KW-0472">Membrane</keyword>
<dbReference type="GO" id="GO:0008168">
    <property type="term" value="F:methyltransferase activity"/>
    <property type="evidence" value="ECO:0007669"/>
    <property type="project" value="UniProtKB-KW"/>
</dbReference>
<accession>A0A7W3SYG8</accession>
<evidence type="ECO:0000256" key="2">
    <source>
        <dbReference type="ARBA" id="ARBA00022692"/>
    </source>
</evidence>
<feature type="transmembrane region" description="Helical" evidence="5">
    <location>
        <begin position="6"/>
        <end position="25"/>
    </location>
</feature>
<evidence type="ECO:0000256" key="5">
    <source>
        <dbReference type="SAM" id="Phobius"/>
    </source>
</evidence>
<reference evidence="6 7" key="1">
    <citation type="submission" date="2020-08" db="EMBL/GenBank/DDBJ databases">
        <title>Genomic Encyclopedia of Type Strains, Phase III (KMG-III): the genomes of soil and plant-associated and newly described type strains.</title>
        <authorList>
            <person name="Whitman W."/>
        </authorList>
    </citation>
    <scope>NUCLEOTIDE SEQUENCE [LARGE SCALE GENOMIC DNA]</scope>
    <source>
        <strain evidence="6 7">CECT 8693</strain>
    </source>
</reference>
<dbReference type="Gene3D" id="1.20.120.1630">
    <property type="match status" value="1"/>
</dbReference>
<evidence type="ECO:0000256" key="1">
    <source>
        <dbReference type="ARBA" id="ARBA00004127"/>
    </source>
</evidence>
<dbReference type="AlphaFoldDB" id="A0A7W3SYG8"/>